<organism evidence="3 4">
    <name type="scientific">Macrolepiota fuliginosa MF-IS2</name>
    <dbReference type="NCBI Taxonomy" id="1400762"/>
    <lineage>
        <taxon>Eukaryota</taxon>
        <taxon>Fungi</taxon>
        <taxon>Dikarya</taxon>
        <taxon>Basidiomycota</taxon>
        <taxon>Agaricomycotina</taxon>
        <taxon>Agaricomycetes</taxon>
        <taxon>Agaricomycetidae</taxon>
        <taxon>Agaricales</taxon>
        <taxon>Agaricineae</taxon>
        <taxon>Agaricaceae</taxon>
        <taxon>Macrolepiota</taxon>
    </lineage>
</organism>
<dbReference type="AlphaFoldDB" id="A0A9P6C8Y4"/>
<feature type="signal peptide" evidence="2">
    <location>
        <begin position="1"/>
        <end position="24"/>
    </location>
</feature>
<sequence>MIGFTKSNVYCVLALAAFSSLFNGATLGSSNAGNSIGIFAYAAPTPHHRPRMAQPRGVGTKVRFGRQDGTDGGAPSPTPSPPPSDDGSETLGKLMNDYNLLKAAVPAAPEGSDLQNALLQEIDNKKQTILDKFGQVVPDAGAPAPGNSTQTPVATTVTSMDGSLATILPNPDGPGVIIASDGQNKTVSLGPDGSPTPEPSTGDQQTTISPTPTSTSTVVAVSTSTAPTSGTSTNTTWVASSSSTQPSASAKGKNGASTARPFDILPSSAMMRSLFTVTTAMVFGAWTVL</sequence>
<feature type="compositionally biased region" description="Low complexity" evidence="1">
    <location>
        <begin position="206"/>
        <end position="250"/>
    </location>
</feature>
<reference evidence="3" key="1">
    <citation type="submission" date="2020-11" db="EMBL/GenBank/DDBJ databases">
        <authorList>
            <consortium name="DOE Joint Genome Institute"/>
            <person name="Ahrendt S."/>
            <person name="Riley R."/>
            <person name="Andreopoulos W."/>
            <person name="Labutti K."/>
            <person name="Pangilinan J."/>
            <person name="Ruiz-Duenas F.J."/>
            <person name="Barrasa J.M."/>
            <person name="Sanchez-Garcia M."/>
            <person name="Camarero S."/>
            <person name="Miyauchi S."/>
            <person name="Serrano A."/>
            <person name="Linde D."/>
            <person name="Babiker R."/>
            <person name="Drula E."/>
            <person name="Ayuso-Fernandez I."/>
            <person name="Pacheco R."/>
            <person name="Padilla G."/>
            <person name="Ferreira P."/>
            <person name="Barriuso J."/>
            <person name="Kellner H."/>
            <person name="Castanera R."/>
            <person name="Alfaro M."/>
            <person name="Ramirez L."/>
            <person name="Pisabarro A.G."/>
            <person name="Kuo A."/>
            <person name="Tritt A."/>
            <person name="Lipzen A."/>
            <person name="He G."/>
            <person name="Yan M."/>
            <person name="Ng V."/>
            <person name="Cullen D."/>
            <person name="Martin F."/>
            <person name="Rosso M.-N."/>
            <person name="Henrissat B."/>
            <person name="Hibbett D."/>
            <person name="Martinez A.T."/>
            <person name="Grigoriev I.V."/>
        </authorList>
    </citation>
    <scope>NUCLEOTIDE SEQUENCE</scope>
    <source>
        <strain evidence="3">MF-IS2</strain>
    </source>
</reference>
<evidence type="ECO:0000313" key="4">
    <source>
        <dbReference type="Proteomes" id="UP000807342"/>
    </source>
</evidence>
<evidence type="ECO:0000313" key="3">
    <source>
        <dbReference type="EMBL" id="KAF9452588.1"/>
    </source>
</evidence>
<comment type="caution">
    <text evidence="3">The sequence shown here is derived from an EMBL/GenBank/DDBJ whole genome shotgun (WGS) entry which is preliminary data.</text>
</comment>
<feature type="chain" id="PRO_5040437956" evidence="2">
    <location>
        <begin position="25"/>
        <end position="289"/>
    </location>
</feature>
<feature type="region of interest" description="Disordered" evidence="1">
    <location>
        <begin position="47"/>
        <end position="90"/>
    </location>
</feature>
<protein>
    <submittedName>
        <fullName evidence="3">Uncharacterized protein</fullName>
    </submittedName>
</protein>
<accession>A0A9P6C8Y4</accession>
<dbReference type="Proteomes" id="UP000807342">
    <property type="component" value="Unassembled WGS sequence"/>
</dbReference>
<keyword evidence="2" id="KW-0732">Signal</keyword>
<evidence type="ECO:0000256" key="1">
    <source>
        <dbReference type="SAM" id="MobiDB-lite"/>
    </source>
</evidence>
<feature type="region of interest" description="Disordered" evidence="1">
    <location>
        <begin position="179"/>
        <end position="261"/>
    </location>
</feature>
<keyword evidence="4" id="KW-1185">Reference proteome</keyword>
<dbReference type="OrthoDB" id="3062883at2759"/>
<dbReference type="EMBL" id="MU151070">
    <property type="protein sequence ID" value="KAF9452588.1"/>
    <property type="molecule type" value="Genomic_DNA"/>
</dbReference>
<evidence type="ECO:0000256" key="2">
    <source>
        <dbReference type="SAM" id="SignalP"/>
    </source>
</evidence>
<proteinExistence type="predicted"/>
<gene>
    <name evidence="3" type="ORF">P691DRAFT_210712</name>
</gene>
<name>A0A9P6C8Y4_9AGAR</name>